<reference evidence="2" key="1">
    <citation type="submission" date="2018-01" db="EMBL/GenBank/DDBJ databases">
        <title>An insight into the sialome of Amazonian anophelines.</title>
        <authorList>
            <person name="Ribeiro J.M."/>
            <person name="Scarpassa V."/>
            <person name="Calvo E."/>
        </authorList>
    </citation>
    <scope>NUCLEOTIDE SEQUENCE</scope>
    <source>
        <tissue evidence="2">Salivary glands</tissue>
    </source>
</reference>
<organism evidence="2">
    <name type="scientific">Anopheles triannulatus</name>
    <dbReference type="NCBI Taxonomy" id="58253"/>
    <lineage>
        <taxon>Eukaryota</taxon>
        <taxon>Metazoa</taxon>
        <taxon>Ecdysozoa</taxon>
        <taxon>Arthropoda</taxon>
        <taxon>Hexapoda</taxon>
        <taxon>Insecta</taxon>
        <taxon>Pterygota</taxon>
        <taxon>Neoptera</taxon>
        <taxon>Endopterygota</taxon>
        <taxon>Diptera</taxon>
        <taxon>Nematocera</taxon>
        <taxon>Culicoidea</taxon>
        <taxon>Culicidae</taxon>
        <taxon>Anophelinae</taxon>
        <taxon>Anopheles</taxon>
    </lineage>
</organism>
<dbReference type="EMBL" id="GGFK01013554">
    <property type="protein sequence ID" value="MBW46875.1"/>
    <property type="molecule type" value="Transcribed_RNA"/>
</dbReference>
<evidence type="ECO:0000313" key="2">
    <source>
        <dbReference type="EMBL" id="MBW46875.1"/>
    </source>
</evidence>
<accession>A0A2M4B1I4</accession>
<sequence length="69" mass="7955">MFPRGRYMLLLLLLLLLLLRQPNSYNDNKRSDLCLAELSRTRNFSTPRFRCKDSATSPALLPRGSCRLA</sequence>
<protein>
    <submittedName>
        <fullName evidence="2">Putative secreted protein</fullName>
    </submittedName>
</protein>
<dbReference type="AlphaFoldDB" id="A0A2M4B1I4"/>
<keyword evidence="1" id="KW-0732">Signal</keyword>
<evidence type="ECO:0000256" key="1">
    <source>
        <dbReference type="SAM" id="SignalP"/>
    </source>
</evidence>
<feature type="chain" id="PRO_5014714354" evidence="1">
    <location>
        <begin position="25"/>
        <end position="69"/>
    </location>
</feature>
<proteinExistence type="predicted"/>
<name>A0A2M4B1I4_9DIPT</name>
<feature type="signal peptide" evidence="1">
    <location>
        <begin position="1"/>
        <end position="24"/>
    </location>
</feature>